<dbReference type="GO" id="GO:0006644">
    <property type="term" value="P:phospholipid metabolic process"/>
    <property type="evidence" value="ECO:0007669"/>
    <property type="project" value="InterPro"/>
</dbReference>
<dbReference type="GO" id="GO:0004623">
    <property type="term" value="F:phospholipase A2 activity"/>
    <property type="evidence" value="ECO:0007669"/>
    <property type="project" value="InterPro"/>
</dbReference>
<name>A0A813X6R3_9BILA</name>
<dbReference type="GO" id="GO:0016042">
    <property type="term" value="P:lipid catabolic process"/>
    <property type="evidence" value="ECO:0007669"/>
    <property type="project" value="InterPro"/>
</dbReference>
<dbReference type="GO" id="GO:0005576">
    <property type="term" value="C:extracellular region"/>
    <property type="evidence" value="ECO:0007669"/>
    <property type="project" value="InterPro"/>
</dbReference>
<dbReference type="PANTHER" id="PTHR12824">
    <property type="entry name" value="GROUP XII SECRETORY PHOSPHOLIPASE A2 FAMILY MEMBER"/>
    <property type="match status" value="1"/>
</dbReference>
<accession>A0A813X6R3</accession>
<dbReference type="Pfam" id="PF06951">
    <property type="entry name" value="PLA2G12"/>
    <property type="match status" value="1"/>
</dbReference>
<feature type="signal peptide" evidence="1">
    <location>
        <begin position="1"/>
        <end position="24"/>
    </location>
</feature>
<dbReference type="InterPro" id="IPR010711">
    <property type="entry name" value="PLA2G12"/>
</dbReference>
<dbReference type="GO" id="GO:0005509">
    <property type="term" value="F:calcium ion binding"/>
    <property type="evidence" value="ECO:0007669"/>
    <property type="project" value="InterPro"/>
</dbReference>
<keyword evidence="3" id="KW-1185">Reference proteome</keyword>
<feature type="chain" id="PRO_5032959691" evidence="1">
    <location>
        <begin position="25"/>
        <end position="125"/>
    </location>
</feature>
<dbReference type="PANTHER" id="PTHR12824:SF8">
    <property type="entry name" value="GXIVSPLA2, ISOFORM A"/>
    <property type="match status" value="1"/>
</dbReference>
<dbReference type="SUPFAM" id="SSF48619">
    <property type="entry name" value="Phospholipase A2, PLA2"/>
    <property type="match status" value="1"/>
</dbReference>
<evidence type="ECO:0000313" key="3">
    <source>
        <dbReference type="Proteomes" id="UP000663879"/>
    </source>
</evidence>
<sequence>MHLLNKSLFIILYVIIILKKLVNATLNSTSRRVLGCGPGPFTIDEDLIGLGQGSLIECCKNHDLCYDDCKLTQIECDDNFADCLRKKCNELKSFKSRIFCRIDASNMIKLVRKLGFITYCLQPNG</sequence>
<comment type="caution">
    <text evidence="2">The sequence shown here is derived from an EMBL/GenBank/DDBJ whole genome shotgun (WGS) entry which is preliminary data.</text>
</comment>
<dbReference type="EMBL" id="CAJNOC010001452">
    <property type="protein sequence ID" value="CAF0866101.1"/>
    <property type="molecule type" value="Genomic_DNA"/>
</dbReference>
<dbReference type="GO" id="GO:0050482">
    <property type="term" value="P:arachidonate secretion"/>
    <property type="evidence" value="ECO:0007669"/>
    <property type="project" value="InterPro"/>
</dbReference>
<gene>
    <name evidence="2" type="ORF">OXX778_LOCUS9689</name>
</gene>
<dbReference type="AlphaFoldDB" id="A0A813X6R3"/>
<evidence type="ECO:0000256" key="1">
    <source>
        <dbReference type="SAM" id="SignalP"/>
    </source>
</evidence>
<dbReference type="Proteomes" id="UP000663879">
    <property type="component" value="Unassembled WGS sequence"/>
</dbReference>
<proteinExistence type="predicted"/>
<organism evidence="2 3">
    <name type="scientific">Brachionus calyciflorus</name>
    <dbReference type="NCBI Taxonomy" id="104777"/>
    <lineage>
        <taxon>Eukaryota</taxon>
        <taxon>Metazoa</taxon>
        <taxon>Spiralia</taxon>
        <taxon>Gnathifera</taxon>
        <taxon>Rotifera</taxon>
        <taxon>Eurotatoria</taxon>
        <taxon>Monogononta</taxon>
        <taxon>Pseudotrocha</taxon>
        <taxon>Ploima</taxon>
        <taxon>Brachionidae</taxon>
        <taxon>Brachionus</taxon>
    </lineage>
</organism>
<reference evidence="2" key="1">
    <citation type="submission" date="2021-02" db="EMBL/GenBank/DDBJ databases">
        <authorList>
            <person name="Nowell W R."/>
        </authorList>
    </citation>
    <scope>NUCLEOTIDE SEQUENCE</scope>
    <source>
        <strain evidence="2">Ploen Becks lab</strain>
    </source>
</reference>
<dbReference type="InterPro" id="IPR036444">
    <property type="entry name" value="PLipase_A2_dom_sf"/>
</dbReference>
<protein>
    <submittedName>
        <fullName evidence="2">Uncharacterized protein</fullName>
    </submittedName>
</protein>
<keyword evidence="1" id="KW-0732">Signal</keyword>
<dbReference type="OrthoDB" id="3935740at2759"/>
<dbReference type="Gene3D" id="1.20.90.10">
    <property type="entry name" value="Phospholipase A2 domain"/>
    <property type="match status" value="1"/>
</dbReference>
<evidence type="ECO:0000313" key="2">
    <source>
        <dbReference type="EMBL" id="CAF0866101.1"/>
    </source>
</evidence>